<keyword evidence="2" id="KW-0378">Hydrolase</keyword>
<dbReference type="RefSeq" id="YP_007673449.1">
    <property type="nucleotide sequence ID" value="NC_020842.1"/>
</dbReference>
<sequence>MNFTQTFKYLKNKTMKLLDYQKRAIKNRIYDQSVAFPYILLGLCGEVSELIEKMINYSGTRDCQRLLSKEVGDIYWYIAAWCEENQIDINSIEKLNAVDKNNEQQIIFRLILCSGEIAEIGKKALRDDFEESISKNVFPEQKLSAININLSILLHLLKLVENHYGIFRADVLDQNIEKIEKRKQDNVIQGSGDER</sequence>
<dbReference type="EMBL" id="HQ634192">
    <property type="protein sequence ID" value="AGH56766.1"/>
    <property type="molecule type" value="Genomic_DNA"/>
</dbReference>
<dbReference type="OrthoDB" id="15178at10239"/>
<dbReference type="EMBL" id="KC821604">
    <property type="protein sequence ID" value="AGO47178.1"/>
    <property type="molecule type" value="Genomic_DNA"/>
</dbReference>
<evidence type="ECO:0000313" key="2">
    <source>
        <dbReference type="EMBL" id="AGO47178.1"/>
    </source>
</evidence>
<dbReference type="Proteomes" id="UP000203074">
    <property type="component" value="Segment"/>
</dbReference>
<evidence type="ECO:0000313" key="4">
    <source>
        <dbReference type="Proteomes" id="UP000203074"/>
    </source>
</evidence>
<dbReference type="SUPFAM" id="SSF101386">
    <property type="entry name" value="all-alpha NTP pyrophosphatases"/>
    <property type="match status" value="1"/>
</dbReference>
<reference evidence="1 4" key="1">
    <citation type="submission" date="2010-11" db="EMBL/GenBank/DDBJ databases">
        <title>The Genome Sequence of Cellulophaga phage phiST.</title>
        <authorList>
            <consortium name="The Broad Institute Genome Sequencing Platform"/>
            <person name="Henn M.R."/>
            <person name="Reimann L."/>
            <person name="Holmfelt K."/>
            <person name="Levin J."/>
            <person name="Malboeuf C."/>
            <person name="Casali M."/>
            <person name="Russ C."/>
            <person name="Lennon N."/>
            <person name="Chapman S.B."/>
            <person name="Erlich R."/>
            <person name="Young S.K."/>
            <person name="Yandava C."/>
            <person name="Zeng Q."/>
            <person name="Alvarado L."/>
            <person name="Anderson S."/>
            <person name="Berlin A."/>
            <person name="Chen Z."/>
            <person name="Freedman E."/>
            <person name="Gellesch M."/>
            <person name="Goldberg J."/>
            <person name="Green L."/>
            <person name="Griggs A."/>
            <person name="Gujja S."/>
            <person name="Heilman E.R."/>
            <person name="Heiman D."/>
            <person name="Hollinger A."/>
            <person name="Howarth C."/>
            <person name="Larson L."/>
            <person name="Mehta T."/>
            <person name="Pearson M."/>
            <person name="Roberts A."/>
            <person name="Ryan E."/>
            <person name="Saif S."/>
            <person name="Shea T."/>
            <person name="Shenoy N."/>
            <person name="Sisk P."/>
            <person name="Stolte C."/>
            <person name="Sykes S."/>
            <person name="White J."/>
            <person name="Haas B."/>
            <person name="Nusbaum C."/>
            <person name="Birren B."/>
        </authorList>
    </citation>
    <scope>NUCLEOTIDE SEQUENCE [LARGE SCALE GENOMIC DNA]</scope>
    <source>
        <strain evidence="1">PhiST</strain>
        <strain evidence="4">phiST</strain>
    </source>
</reference>
<dbReference type="KEGG" id="vg:15009966"/>
<accession>M4SPU2</accession>
<organism evidence="1 4">
    <name type="scientific">Cellulophaga phage phiST</name>
    <dbReference type="NCBI Taxonomy" id="756282"/>
    <lineage>
        <taxon>Viruses</taxon>
        <taxon>Duplodnaviria</taxon>
        <taxon>Heunggongvirae</taxon>
        <taxon>Uroviricota</taxon>
        <taxon>Caudoviricetes</taxon>
        <taxon>Cbastvirus</taxon>
        <taxon>Cbastvirus ST</taxon>
    </lineage>
</organism>
<proteinExistence type="predicted"/>
<dbReference type="GO" id="GO:0016787">
    <property type="term" value="F:hydrolase activity"/>
    <property type="evidence" value="ECO:0007669"/>
    <property type="project" value="UniProtKB-KW"/>
</dbReference>
<dbReference type="Proteomes" id="UP000014729">
    <property type="component" value="Segment"/>
</dbReference>
<reference evidence="3" key="3">
    <citation type="submission" date="2013-03" db="EMBL/GenBank/DDBJ databases">
        <title>The Cellulophaga phages: a novel, diverse, and globally ubiquitous model system.</title>
        <authorList>
            <person name="Holmfeldt K."/>
            <person name="Solonenko N."/>
            <person name="Shah M."/>
            <person name="Corrier K."/>
            <person name="Riemann L."/>
            <person name="VerBerkmoes N.C."/>
            <person name="Sullivan M.B."/>
        </authorList>
    </citation>
    <scope>NUCLEOTIDE SEQUENCE [LARGE SCALE GENOMIC DNA]</scope>
</reference>
<keyword evidence="4" id="KW-1185">Reference proteome</keyword>
<reference evidence="2 3" key="2">
    <citation type="journal article" date="2013" name="Proc. Natl. Acad. Sci. U.S.A.">
        <title>Twelve previously unknown phage genera are ubiquitous in global oceans.</title>
        <authorList>
            <person name="Holmfeldt K."/>
            <person name="Solonenko N."/>
            <person name="Shah M."/>
            <person name="Corrier K."/>
            <person name="Riemann L."/>
            <person name="Verberkmoes N.C."/>
            <person name="Sullivan M.B."/>
        </authorList>
    </citation>
    <scope>NUCLEOTIDE SEQUENCE [LARGE SCALE GENOMIC DNA]</scope>
    <source>
        <strain evidence="2">PhiST</strain>
    </source>
</reference>
<protein>
    <submittedName>
        <fullName evidence="2">Nucleoside triphosphate pyrophosphohydrolase</fullName>
    </submittedName>
</protein>
<name>M4SPU2_9CAUD</name>
<dbReference type="Gene3D" id="1.10.287.1080">
    <property type="entry name" value="MazG-like"/>
    <property type="match status" value="1"/>
</dbReference>
<evidence type="ECO:0000313" key="3">
    <source>
        <dbReference type="Proteomes" id="UP000014729"/>
    </source>
</evidence>
<dbReference type="GeneID" id="15009966"/>
<gene>
    <name evidence="1" type="ORF">CGPG_00068</name>
    <name evidence="2" type="ORF">PhiST_gp039</name>
</gene>
<evidence type="ECO:0000313" key="1">
    <source>
        <dbReference type="EMBL" id="AGH56766.1"/>
    </source>
</evidence>